<feature type="region of interest" description="Disordered" evidence="1">
    <location>
        <begin position="9"/>
        <end position="72"/>
    </location>
</feature>
<gene>
    <name evidence="2" type="ORF">CTA1_9025</name>
</gene>
<evidence type="ECO:0000313" key="3">
    <source>
        <dbReference type="Proteomes" id="UP000310108"/>
    </source>
</evidence>
<accession>A0A4U6X2H1</accession>
<feature type="compositionally biased region" description="Basic and acidic residues" evidence="1">
    <location>
        <begin position="29"/>
        <end position="46"/>
    </location>
</feature>
<proteinExistence type="predicted"/>
<dbReference type="EMBL" id="PJEX01000561">
    <property type="protein sequence ID" value="TKW49345.1"/>
    <property type="molecule type" value="Genomic_DNA"/>
</dbReference>
<comment type="caution">
    <text evidence="2">The sequence shown here is derived from an EMBL/GenBank/DDBJ whole genome shotgun (WGS) entry which is preliminary data.</text>
</comment>
<name>A0A4U6X2H1_9PEZI</name>
<reference evidence="2 3" key="1">
    <citation type="journal article" date="2019" name="PLoS ONE">
        <title>Comparative genome analysis indicates high evolutionary potential of pathogenicity genes in Colletotrichum tanaceti.</title>
        <authorList>
            <person name="Lelwala R.V."/>
            <person name="Korhonen P.K."/>
            <person name="Young N.D."/>
            <person name="Scott J.B."/>
            <person name="Ades P.A."/>
            <person name="Gasser R.B."/>
            <person name="Taylor P.W.J."/>
        </authorList>
    </citation>
    <scope>NUCLEOTIDE SEQUENCE [LARGE SCALE GENOMIC DNA]</scope>
    <source>
        <strain evidence="2">BRIP57314</strain>
    </source>
</reference>
<dbReference type="AlphaFoldDB" id="A0A4U6X2H1"/>
<evidence type="ECO:0000313" key="2">
    <source>
        <dbReference type="EMBL" id="TKW49345.1"/>
    </source>
</evidence>
<evidence type="ECO:0000256" key="1">
    <source>
        <dbReference type="SAM" id="MobiDB-lite"/>
    </source>
</evidence>
<organism evidence="2 3">
    <name type="scientific">Colletotrichum tanaceti</name>
    <dbReference type="NCBI Taxonomy" id="1306861"/>
    <lineage>
        <taxon>Eukaryota</taxon>
        <taxon>Fungi</taxon>
        <taxon>Dikarya</taxon>
        <taxon>Ascomycota</taxon>
        <taxon>Pezizomycotina</taxon>
        <taxon>Sordariomycetes</taxon>
        <taxon>Hypocreomycetidae</taxon>
        <taxon>Glomerellales</taxon>
        <taxon>Glomerellaceae</taxon>
        <taxon>Colletotrichum</taxon>
        <taxon>Colletotrichum destructivum species complex</taxon>
    </lineage>
</organism>
<keyword evidence="3" id="KW-1185">Reference proteome</keyword>
<protein>
    <submittedName>
        <fullName evidence="2">Uncharacterized protein</fullName>
    </submittedName>
</protein>
<sequence length="72" mass="7931">MISSLIRFEWLSTERRGPAGPPPPTNMGLHEKPQETIRQDEPEHRPVSFASNANIGSPAEDHVAAPKKSLAF</sequence>
<dbReference type="Proteomes" id="UP000310108">
    <property type="component" value="Unassembled WGS sequence"/>
</dbReference>